<evidence type="ECO:0000313" key="2">
    <source>
        <dbReference type="Proteomes" id="UP000293874"/>
    </source>
</evidence>
<protein>
    <submittedName>
        <fullName evidence="1">Uncharacterized protein</fullName>
    </submittedName>
</protein>
<dbReference type="AlphaFoldDB" id="A0A4Q7N535"/>
<comment type="caution">
    <text evidence="1">The sequence shown here is derived from an EMBL/GenBank/DDBJ whole genome shotgun (WGS) entry which is preliminary data.</text>
</comment>
<name>A0A4Q7N535_9BACT</name>
<dbReference type="EMBL" id="SGXA01000001">
    <property type="protein sequence ID" value="RZS76163.1"/>
    <property type="molecule type" value="Genomic_DNA"/>
</dbReference>
<proteinExistence type="predicted"/>
<accession>A0A4Q7N535</accession>
<gene>
    <name evidence="1" type="ORF">EV199_2042</name>
</gene>
<evidence type="ECO:0000313" key="1">
    <source>
        <dbReference type="EMBL" id="RZS76163.1"/>
    </source>
</evidence>
<sequence>MSIRNSITASGLLRFVLTCVVSFMLLAARGQCFLDELSKDLVDAKTSQVFKSFIAGNEDAMYAYKKLWQANRTELRKSADALFIYTEAIRNPKLRQLGFTDDILARVKGSRLDEGSFVTVMTDLDRFGKTMAAHPTIEFDNFGSLIGKLTDGNPQNTQAAHWIIQDLTENANDFAGKKWNIELSVKNSDDNYAFIDLASNGDPQKFIEYKWLTINTVSKEDFIREFLKRDLYNPDLRGLSLLEWRIKGNKLAKAKVQEYLKSAEGREALESLGYEKAKALFPDDIAKFNEDNFVSFIINKFNQDDVFSAVFK</sequence>
<reference evidence="1 2" key="1">
    <citation type="submission" date="2019-02" db="EMBL/GenBank/DDBJ databases">
        <title>Genomic Encyclopedia of Type Strains, Phase IV (KMG-IV): sequencing the most valuable type-strain genomes for metagenomic binning, comparative biology and taxonomic classification.</title>
        <authorList>
            <person name="Goeker M."/>
        </authorList>
    </citation>
    <scope>NUCLEOTIDE SEQUENCE [LARGE SCALE GENOMIC DNA]</scope>
    <source>
        <strain evidence="1 2">DSM 18116</strain>
    </source>
</reference>
<organism evidence="1 2">
    <name type="scientific">Pseudobacter ginsenosidimutans</name>
    <dbReference type="NCBI Taxonomy" id="661488"/>
    <lineage>
        <taxon>Bacteria</taxon>
        <taxon>Pseudomonadati</taxon>
        <taxon>Bacteroidota</taxon>
        <taxon>Chitinophagia</taxon>
        <taxon>Chitinophagales</taxon>
        <taxon>Chitinophagaceae</taxon>
        <taxon>Pseudobacter</taxon>
    </lineage>
</organism>
<keyword evidence="2" id="KW-1185">Reference proteome</keyword>
<dbReference type="Proteomes" id="UP000293874">
    <property type="component" value="Unassembled WGS sequence"/>
</dbReference>